<feature type="compositionally biased region" description="Polar residues" evidence="2">
    <location>
        <begin position="417"/>
        <end position="430"/>
    </location>
</feature>
<evidence type="ECO:0000256" key="2">
    <source>
        <dbReference type="SAM" id="MobiDB-lite"/>
    </source>
</evidence>
<dbReference type="PANTHER" id="PTHR31016:SF15">
    <property type="entry name" value="KINESIN-LIKE PROTEIN"/>
    <property type="match status" value="1"/>
</dbReference>
<feature type="coiled-coil region" evidence="1">
    <location>
        <begin position="262"/>
        <end position="310"/>
    </location>
</feature>
<proteinExistence type="predicted"/>
<reference evidence="3 4" key="2">
    <citation type="submission" date="2024-10" db="EMBL/GenBank/DDBJ databases">
        <authorList>
            <person name="Ryan C."/>
        </authorList>
    </citation>
    <scope>NUCLEOTIDE SEQUENCE [LARGE SCALE GENOMIC DNA]</scope>
</reference>
<keyword evidence="4" id="KW-1185">Reference proteome</keyword>
<keyword evidence="1" id="KW-0175">Coiled coil</keyword>
<feature type="compositionally biased region" description="Acidic residues" evidence="2">
    <location>
        <begin position="356"/>
        <end position="385"/>
    </location>
</feature>
<dbReference type="PANTHER" id="PTHR31016">
    <property type="entry name" value="OS04G0228100 PROTEIN"/>
    <property type="match status" value="1"/>
</dbReference>
<organism evidence="3 4">
    <name type="scientific">Urochloa decumbens</name>
    <dbReference type="NCBI Taxonomy" id="240449"/>
    <lineage>
        <taxon>Eukaryota</taxon>
        <taxon>Viridiplantae</taxon>
        <taxon>Streptophyta</taxon>
        <taxon>Embryophyta</taxon>
        <taxon>Tracheophyta</taxon>
        <taxon>Spermatophyta</taxon>
        <taxon>Magnoliopsida</taxon>
        <taxon>Liliopsida</taxon>
        <taxon>Poales</taxon>
        <taxon>Poaceae</taxon>
        <taxon>PACMAD clade</taxon>
        <taxon>Panicoideae</taxon>
        <taxon>Panicodae</taxon>
        <taxon>Paniceae</taxon>
        <taxon>Melinidinae</taxon>
        <taxon>Urochloa</taxon>
    </lineage>
</organism>
<gene>
    <name evidence="3" type="ORF">URODEC1_LOCUS9255</name>
</gene>
<dbReference type="Proteomes" id="UP001497457">
    <property type="component" value="Chromosome 11b"/>
</dbReference>
<feature type="region of interest" description="Disordered" evidence="2">
    <location>
        <begin position="354"/>
        <end position="515"/>
    </location>
</feature>
<feature type="region of interest" description="Disordered" evidence="2">
    <location>
        <begin position="1"/>
        <end position="66"/>
    </location>
</feature>
<dbReference type="AlphaFoldDB" id="A0ABC8W264"/>
<feature type="compositionally biased region" description="Polar residues" evidence="2">
    <location>
        <begin position="167"/>
        <end position="177"/>
    </location>
</feature>
<evidence type="ECO:0000313" key="3">
    <source>
        <dbReference type="EMBL" id="CAL4901335.1"/>
    </source>
</evidence>
<accession>A0ABC8W264</accession>
<dbReference type="EMBL" id="OZ075121">
    <property type="protein sequence ID" value="CAL4901335.1"/>
    <property type="molecule type" value="Genomic_DNA"/>
</dbReference>
<reference evidence="4" key="1">
    <citation type="submission" date="2024-06" db="EMBL/GenBank/DDBJ databases">
        <authorList>
            <person name="Ryan C."/>
        </authorList>
    </citation>
    <scope>NUCLEOTIDE SEQUENCE [LARGE SCALE GENOMIC DNA]</scope>
</reference>
<feature type="compositionally biased region" description="Basic and acidic residues" evidence="2">
    <location>
        <begin position="39"/>
        <end position="51"/>
    </location>
</feature>
<sequence>MAYRRKQGMQRSATFVEDHRQASSGGPTSPAIASPRATRFADDNRRPDRSSSRLAAQAAASSSSAALGDLTLPAFGDRLAAAAAVAAAASHGDSQPSSPMQDPVTQLYTSTTKLNDDGPKYDLELSKKEDARHGFWSLVAQKAKVMLDENGTPRTHPPSESRWSYDRVQSSEGSPTSRKGPPSEGRIDIGGKIKNVLEQEGLAVADVNAAPAPAGGVAAVKKLQIRRKACSMDFRSANLVSPESPLQPDVESPQIKASRDVANAMSAKVKLLQRELKTLKADLAFSKERCAQLEEENRQLRDGNHDADEDMIRQQLETLLAEKARVAHENTMYARENRFLREIVEYHQLNMQDVVNLDEEEDDDDDYIEEEDEDDLADDDDAEQEYQDRGASSPSHPVLQEEEEAEQHQAAGPDTGCPQSPSSQRQTESQLPPRVPSTDGGGGGGDAMEHESPEELDTNGGGAMDHGSPRKLDTNSEGGTVEYEQPRLLSTNSGVITHDESSDDHGSSPETTRDG</sequence>
<evidence type="ECO:0000256" key="1">
    <source>
        <dbReference type="SAM" id="Coils"/>
    </source>
</evidence>
<feature type="compositionally biased region" description="Low complexity" evidence="2">
    <location>
        <begin position="52"/>
        <end position="66"/>
    </location>
</feature>
<feature type="region of interest" description="Disordered" evidence="2">
    <location>
        <begin position="147"/>
        <end position="189"/>
    </location>
</feature>
<evidence type="ECO:0000313" key="4">
    <source>
        <dbReference type="Proteomes" id="UP001497457"/>
    </source>
</evidence>
<feature type="compositionally biased region" description="Basic and acidic residues" evidence="2">
    <location>
        <begin position="497"/>
        <end position="515"/>
    </location>
</feature>
<feature type="compositionally biased region" description="Polar residues" evidence="2">
    <location>
        <begin position="92"/>
        <end position="113"/>
    </location>
</feature>
<name>A0ABC8W264_9POAL</name>
<feature type="region of interest" description="Disordered" evidence="2">
    <location>
        <begin position="85"/>
        <end position="121"/>
    </location>
</feature>
<protein>
    <submittedName>
        <fullName evidence="3">Uncharacterized protein</fullName>
    </submittedName>
</protein>